<protein>
    <submittedName>
        <fullName evidence="10">Subtilisin-like serine proteases</fullName>
    </submittedName>
</protein>
<organism evidence="10 11">
    <name type="scientific">Marinactinospora thermotolerans DSM 45154</name>
    <dbReference type="NCBI Taxonomy" id="1122192"/>
    <lineage>
        <taxon>Bacteria</taxon>
        <taxon>Bacillati</taxon>
        <taxon>Actinomycetota</taxon>
        <taxon>Actinomycetes</taxon>
        <taxon>Streptosporangiales</taxon>
        <taxon>Nocardiopsidaceae</taxon>
        <taxon>Marinactinospora</taxon>
    </lineage>
</organism>
<dbReference type="PANTHER" id="PTHR42884:SF14">
    <property type="entry name" value="NEUROENDOCRINE CONVERTASE 1"/>
    <property type="match status" value="1"/>
</dbReference>
<evidence type="ECO:0000256" key="6">
    <source>
        <dbReference type="PROSITE-ProRule" id="PRU01240"/>
    </source>
</evidence>
<feature type="region of interest" description="Disordered" evidence="8">
    <location>
        <begin position="520"/>
        <end position="548"/>
    </location>
</feature>
<dbReference type="PROSITE" id="PS00137">
    <property type="entry name" value="SUBTILASE_HIS"/>
    <property type="match status" value="1"/>
</dbReference>
<dbReference type="InterPro" id="IPR036852">
    <property type="entry name" value="Peptidase_S8/S53_dom_sf"/>
</dbReference>
<dbReference type="InterPro" id="IPR034054">
    <property type="entry name" value="Pep_S8_PrcA"/>
</dbReference>
<dbReference type="PROSITE" id="PS00136">
    <property type="entry name" value="SUBTILASE_ASP"/>
    <property type="match status" value="1"/>
</dbReference>
<dbReference type="InterPro" id="IPR022398">
    <property type="entry name" value="Peptidase_S8_His-AS"/>
</dbReference>
<evidence type="ECO:0000313" key="11">
    <source>
        <dbReference type="Proteomes" id="UP000190637"/>
    </source>
</evidence>
<sequence>MVTCRFGGTDGFRLELLDHDDLVVVRTRRRGTRHETAPLGRRSREAGGRLSALFGLPDVGVDVYAAPTGAARELADIIHTDPEVRFAGRGLRDPSGAPVVYTENVFVKFADDASADHCERVLAGAGLTVKRTLGYARGAYFVAAPEGTGPAVFDLAEELLDRDDVDLCHPELIREPSHRAAFPHQWHLGPVTVDGRSVDAHANVVAAWQTTRGEGTTICVIDDGFDIDHREFSSDGKIVAPRSASPPRSGDPRPGHGNHHGTACAGVACADGVGEASGVAPAARLMPIRLVSGLGSQDEADAFVWAADHGADIISCSWGPRDGRWWDPSDPLHDQVVPLPDSTRLAIDHAVRNGRGGRGCVVVWAAGNGAESVDNDGYASNEQVIAVAACNDRGEQSAYSDHGEAIWCCFPSSDGHESLTPGIWTTDRRGRDGYNPGDSSLGDERGDYTNSFGGTSSACPGAAGVAALILATAPELTWSEVKDVIRVSARRIDDTPGEYDERGHSKRYGYGRVDAKAAVAEAASRAAAGRTRSDDPEAGEPEPPLVPA</sequence>
<evidence type="ECO:0000256" key="1">
    <source>
        <dbReference type="ARBA" id="ARBA00011073"/>
    </source>
</evidence>
<accession>A0A1T4JZY0</accession>
<name>A0A1T4JZY0_9ACTN</name>
<gene>
    <name evidence="10" type="ORF">SAMN02745673_00086</name>
</gene>
<keyword evidence="2 6" id="KW-0645">Protease</keyword>
<dbReference type="InterPro" id="IPR015500">
    <property type="entry name" value="Peptidase_S8_subtilisin-rel"/>
</dbReference>
<dbReference type="Gene3D" id="3.40.50.200">
    <property type="entry name" value="Peptidase S8/S53 domain"/>
    <property type="match status" value="1"/>
</dbReference>
<dbReference type="AlphaFoldDB" id="A0A1T4JZY0"/>
<dbReference type="GO" id="GO:0016485">
    <property type="term" value="P:protein processing"/>
    <property type="evidence" value="ECO:0007669"/>
    <property type="project" value="TreeGrafter"/>
</dbReference>
<dbReference type="PROSITE" id="PS00138">
    <property type="entry name" value="SUBTILASE_SER"/>
    <property type="match status" value="1"/>
</dbReference>
<dbReference type="SUPFAM" id="SSF52743">
    <property type="entry name" value="Subtilisin-like"/>
    <property type="match status" value="1"/>
</dbReference>
<reference evidence="10 11" key="1">
    <citation type="submission" date="2017-02" db="EMBL/GenBank/DDBJ databases">
        <authorList>
            <person name="Peterson S.W."/>
        </authorList>
    </citation>
    <scope>NUCLEOTIDE SEQUENCE [LARGE SCALE GENOMIC DNA]</scope>
    <source>
        <strain evidence="10 11">DSM 45154</strain>
    </source>
</reference>
<dbReference type="GO" id="GO:0016020">
    <property type="term" value="C:membrane"/>
    <property type="evidence" value="ECO:0007669"/>
    <property type="project" value="TreeGrafter"/>
</dbReference>
<evidence type="ECO:0000256" key="4">
    <source>
        <dbReference type="ARBA" id="ARBA00022825"/>
    </source>
</evidence>
<dbReference type="InterPro" id="IPR023827">
    <property type="entry name" value="Peptidase_S8_Asp-AS"/>
</dbReference>
<dbReference type="CDD" id="cd07498">
    <property type="entry name" value="Peptidases_S8_15"/>
    <property type="match status" value="1"/>
</dbReference>
<feature type="active site" description="Charge relay system" evidence="5 6">
    <location>
        <position position="222"/>
    </location>
</feature>
<dbReference type="PRINTS" id="PR00723">
    <property type="entry name" value="SUBTILISIN"/>
</dbReference>
<dbReference type="PROSITE" id="PS51892">
    <property type="entry name" value="SUBTILASE"/>
    <property type="match status" value="1"/>
</dbReference>
<dbReference type="RefSeq" id="WP_078759537.1">
    <property type="nucleotide sequence ID" value="NZ_FUWS01000001.1"/>
</dbReference>
<feature type="active site" description="Charge relay system" evidence="5 6">
    <location>
        <position position="456"/>
    </location>
</feature>
<dbReference type="OrthoDB" id="3530033at2"/>
<proteinExistence type="inferred from homology"/>
<evidence type="ECO:0000313" key="10">
    <source>
        <dbReference type="EMBL" id="SJZ35713.1"/>
    </source>
</evidence>
<keyword evidence="4 6" id="KW-0720">Serine protease</keyword>
<dbReference type="InterPro" id="IPR023828">
    <property type="entry name" value="Peptidase_S8_Ser-AS"/>
</dbReference>
<keyword evidence="3 6" id="KW-0378">Hydrolase</keyword>
<dbReference type="Proteomes" id="UP000190637">
    <property type="component" value="Unassembled WGS sequence"/>
</dbReference>
<feature type="region of interest" description="Disordered" evidence="8">
    <location>
        <begin position="421"/>
        <end position="448"/>
    </location>
</feature>
<keyword evidence="11" id="KW-1185">Reference proteome</keyword>
<evidence type="ECO:0000256" key="7">
    <source>
        <dbReference type="RuleBase" id="RU003355"/>
    </source>
</evidence>
<feature type="active site" description="Charge relay system" evidence="5 6">
    <location>
        <position position="260"/>
    </location>
</feature>
<evidence type="ECO:0000256" key="5">
    <source>
        <dbReference type="PIRSR" id="PIRSR615500-1"/>
    </source>
</evidence>
<feature type="region of interest" description="Disordered" evidence="8">
    <location>
        <begin position="236"/>
        <end position="259"/>
    </location>
</feature>
<dbReference type="InterPro" id="IPR000209">
    <property type="entry name" value="Peptidase_S8/S53_dom"/>
</dbReference>
<dbReference type="PANTHER" id="PTHR42884">
    <property type="entry name" value="PROPROTEIN CONVERTASE SUBTILISIN/KEXIN-RELATED"/>
    <property type="match status" value="1"/>
</dbReference>
<evidence type="ECO:0000259" key="9">
    <source>
        <dbReference type="Pfam" id="PF00082"/>
    </source>
</evidence>
<evidence type="ECO:0000256" key="3">
    <source>
        <dbReference type="ARBA" id="ARBA00022801"/>
    </source>
</evidence>
<dbReference type="EMBL" id="FUWS01000001">
    <property type="protein sequence ID" value="SJZ35713.1"/>
    <property type="molecule type" value="Genomic_DNA"/>
</dbReference>
<dbReference type="Pfam" id="PF00082">
    <property type="entry name" value="Peptidase_S8"/>
    <property type="match status" value="1"/>
</dbReference>
<feature type="domain" description="Peptidase S8/S53" evidence="9">
    <location>
        <begin position="213"/>
        <end position="511"/>
    </location>
</feature>
<dbReference type="STRING" id="1122192.SAMN02745673_00086"/>
<evidence type="ECO:0000256" key="2">
    <source>
        <dbReference type="ARBA" id="ARBA00022670"/>
    </source>
</evidence>
<comment type="similarity">
    <text evidence="1 6 7">Belongs to the peptidase S8 family.</text>
</comment>
<evidence type="ECO:0000256" key="8">
    <source>
        <dbReference type="SAM" id="MobiDB-lite"/>
    </source>
</evidence>
<dbReference type="GO" id="GO:0004252">
    <property type="term" value="F:serine-type endopeptidase activity"/>
    <property type="evidence" value="ECO:0007669"/>
    <property type="project" value="UniProtKB-UniRule"/>
</dbReference>